<proteinExistence type="predicted"/>
<dbReference type="AlphaFoldDB" id="A0A9W9KS66"/>
<reference evidence="2" key="1">
    <citation type="submission" date="2022-11" db="EMBL/GenBank/DDBJ databases">
        <authorList>
            <person name="Petersen C."/>
        </authorList>
    </citation>
    <scope>NUCLEOTIDE SEQUENCE</scope>
    <source>
        <strain evidence="2">IBT 30069</strain>
    </source>
</reference>
<accession>A0A9W9KS66</accession>
<dbReference type="Pfam" id="PF06985">
    <property type="entry name" value="HET"/>
    <property type="match status" value="1"/>
</dbReference>
<dbReference type="Proteomes" id="UP001149165">
    <property type="component" value="Unassembled WGS sequence"/>
</dbReference>
<dbReference type="OrthoDB" id="4368109at2759"/>
<dbReference type="Pfam" id="PF26639">
    <property type="entry name" value="Het-6_barrel"/>
    <property type="match status" value="1"/>
</dbReference>
<dbReference type="EMBL" id="JAPQKH010000001">
    <property type="protein sequence ID" value="KAJ5116150.1"/>
    <property type="molecule type" value="Genomic_DNA"/>
</dbReference>
<organism evidence="2 3">
    <name type="scientific">Penicillium angulare</name>
    <dbReference type="NCBI Taxonomy" id="116970"/>
    <lineage>
        <taxon>Eukaryota</taxon>
        <taxon>Fungi</taxon>
        <taxon>Dikarya</taxon>
        <taxon>Ascomycota</taxon>
        <taxon>Pezizomycotina</taxon>
        <taxon>Eurotiomycetes</taxon>
        <taxon>Eurotiomycetidae</taxon>
        <taxon>Eurotiales</taxon>
        <taxon>Aspergillaceae</taxon>
        <taxon>Penicillium</taxon>
    </lineage>
</organism>
<feature type="domain" description="Heterokaryon incompatibility" evidence="1">
    <location>
        <begin position="57"/>
        <end position="191"/>
    </location>
</feature>
<name>A0A9W9KS66_9EURO</name>
<evidence type="ECO:0000313" key="3">
    <source>
        <dbReference type="Proteomes" id="UP001149165"/>
    </source>
</evidence>
<gene>
    <name evidence="2" type="ORF">N7456_000498</name>
</gene>
<evidence type="ECO:0000259" key="1">
    <source>
        <dbReference type="Pfam" id="PF06985"/>
    </source>
</evidence>
<dbReference type="InterPro" id="IPR010730">
    <property type="entry name" value="HET"/>
</dbReference>
<dbReference type="InterPro" id="IPR052895">
    <property type="entry name" value="HetReg/Transcr_Mod"/>
</dbReference>
<comment type="caution">
    <text evidence="2">The sequence shown here is derived from an EMBL/GenBank/DDBJ whole genome shotgun (WGS) entry which is preliminary data.</text>
</comment>
<dbReference type="PANTHER" id="PTHR24148:SF64">
    <property type="entry name" value="HETEROKARYON INCOMPATIBILITY DOMAIN-CONTAINING PROTEIN"/>
    <property type="match status" value="1"/>
</dbReference>
<keyword evidence="3" id="KW-1185">Reference proteome</keyword>
<protein>
    <recommendedName>
        <fullName evidence="1">Heterokaryon incompatibility domain-containing protein</fullName>
    </recommendedName>
</protein>
<evidence type="ECO:0000313" key="2">
    <source>
        <dbReference type="EMBL" id="KAJ5116150.1"/>
    </source>
</evidence>
<sequence>MTDDDRYTRPHSDYPTEISINPKTQTRILILEPGKYNDPICCSLTVENIPEGARGDFDALSYVWGDWIGCGSICVNGVSNFPVTQNLWRALRRLRREDIYQFFWIDQITINQGDLEERTEQVSQMGRIFQQARRVIIWLGDVEDSSSSWSFGSKSTKNKKKQITKNIMKAVYENPVQNVQPWWTRAWVIQEYALGKELPIIMFGSEQVEWRELMEFSKSKDVDDGPFRTWTKILQSLQDYEYLRKGDQSFFLLTANLANTKTRVPHDKIYCILPSLAPQERALITVDYKRSVSETFCQATWVSMVSSSRLEILGLIDSSLSQRLEAGYPSWMTDFTFPNHEKPLHLLQMEDGKFLTKAHDKIFQPYDSMFKTILRVLFAFEAWEWSWCKKQPKFIAEPIWDASNHQQLVLQGLEFDNISHLVNVKTEMSVSTVMTASGQVQNYMNIIAPNSSSSLTSWIDEKSWKPMERELNDSIQRHITKENPYQRVNEASLQRKGAPYQPPIARKEPLRVFLVDSLFRKWDQTARPKTARKIFSPSVSGAFEFLKLKDDPNFSGRREMTSLMAWGLRTLQQMNQLGNIFFVTSSGFIGLGPADLRMDDKIVLLYGSQFPAALRRTENGNWRFVGFVYVRGIMNEELFECFSDLELKESKFVLE</sequence>
<dbReference type="PANTHER" id="PTHR24148">
    <property type="entry name" value="ANKYRIN REPEAT DOMAIN-CONTAINING PROTEIN 39 HOMOLOG-RELATED"/>
    <property type="match status" value="1"/>
</dbReference>
<reference evidence="2" key="2">
    <citation type="journal article" date="2023" name="IMA Fungus">
        <title>Comparative genomic study of the Penicillium genus elucidates a diverse pangenome and 15 lateral gene transfer events.</title>
        <authorList>
            <person name="Petersen C."/>
            <person name="Sorensen T."/>
            <person name="Nielsen M.R."/>
            <person name="Sondergaard T.E."/>
            <person name="Sorensen J.L."/>
            <person name="Fitzpatrick D.A."/>
            <person name="Frisvad J.C."/>
            <person name="Nielsen K.L."/>
        </authorList>
    </citation>
    <scope>NUCLEOTIDE SEQUENCE</scope>
    <source>
        <strain evidence="2">IBT 30069</strain>
    </source>
</reference>